<dbReference type="Proteomes" id="UP000054097">
    <property type="component" value="Unassembled WGS sequence"/>
</dbReference>
<dbReference type="AlphaFoldDB" id="A0A0C2XUM1"/>
<sequence length="485" mass="54025">MAATAGEYALVPLTDAQEDEIEQELDKSGFWCLLVQHASNTGGDRTSEYLFYLLLVMLFRDTLLPSAVYGFATTLAGIIFSRWTGTLVDAHPKLSLVRACILVQKLSASLAYLSFSVLFSSEPQPPSLSSFKNAALYSSILLSGSSLRVSTIAIQIAVEKDWVIAISNTNENHLSRLNVSLRRVDLFANLLSPLIVSIFTTTLSYRTTAMCMIVVSLVTLVFELYWVQIVYRAFPELERDDARKFAVSMDTETVEGEETTWRESIKRQIEDWSEFVRLPVFLSSLAVSLLYITVLSFDGNMLGYLKTKRYDDTFLAIMRGLGVLTGLLGTVVAPTLERRLGSVRAGSWSIWSEVACLVPVALAFAYQIHHYDAMTIPVASSILLFGGMAASRVGLWSFDLIQVKQLQETLADHPRRNTLTALQYSMANVADLLKYILAMALSQPRQFPWAAIASFTSVFCGAATYTIYLRQRRGHVFHVPCGRMD</sequence>
<comment type="similarity">
    <text evidence="2 7">Belongs to the ferroportin (FP) (TC 2.A.100) family. SLC40A subfamily.</text>
</comment>
<keyword evidence="5 7" id="KW-1133">Transmembrane helix</keyword>
<feature type="transmembrane region" description="Helical" evidence="7">
    <location>
        <begin position="186"/>
        <end position="206"/>
    </location>
</feature>
<proteinExistence type="inferred from homology"/>
<feature type="transmembrane region" description="Helical" evidence="7">
    <location>
        <begin position="212"/>
        <end position="234"/>
    </location>
</feature>
<evidence type="ECO:0000313" key="9">
    <source>
        <dbReference type="Proteomes" id="UP000054097"/>
    </source>
</evidence>
<evidence type="ECO:0000256" key="4">
    <source>
        <dbReference type="ARBA" id="ARBA00022692"/>
    </source>
</evidence>
<feature type="transmembrane region" description="Helical" evidence="7">
    <location>
        <begin position="447"/>
        <end position="468"/>
    </location>
</feature>
<dbReference type="Gene3D" id="1.20.1250.20">
    <property type="entry name" value="MFS general substrate transporter like domains"/>
    <property type="match status" value="1"/>
</dbReference>
<comment type="caution">
    <text evidence="7">Lacks conserved residue(s) required for the propagation of feature annotation.</text>
</comment>
<feature type="transmembrane region" description="Helical" evidence="7">
    <location>
        <begin position="275"/>
        <end position="294"/>
    </location>
</feature>
<protein>
    <recommendedName>
        <fullName evidence="7">Solute carrier family 40 member</fullName>
    </recommendedName>
</protein>
<feature type="transmembrane region" description="Helical" evidence="7">
    <location>
        <begin position="314"/>
        <end position="336"/>
    </location>
</feature>
<dbReference type="OrthoDB" id="648861at2759"/>
<dbReference type="GO" id="GO:0016020">
    <property type="term" value="C:membrane"/>
    <property type="evidence" value="ECO:0007669"/>
    <property type="project" value="UniProtKB-SubCell"/>
</dbReference>
<gene>
    <name evidence="8" type="ORF">M408DRAFT_19963</name>
</gene>
<reference evidence="9" key="2">
    <citation type="submission" date="2015-01" db="EMBL/GenBank/DDBJ databases">
        <title>Evolutionary Origins and Diversification of the Mycorrhizal Mutualists.</title>
        <authorList>
            <consortium name="DOE Joint Genome Institute"/>
            <consortium name="Mycorrhizal Genomics Consortium"/>
            <person name="Kohler A."/>
            <person name="Kuo A."/>
            <person name="Nagy L.G."/>
            <person name="Floudas D."/>
            <person name="Copeland A."/>
            <person name="Barry K.W."/>
            <person name="Cichocki N."/>
            <person name="Veneault-Fourrey C."/>
            <person name="LaButti K."/>
            <person name="Lindquist E.A."/>
            <person name="Lipzen A."/>
            <person name="Lundell T."/>
            <person name="Morin E."/>
            <person name="Murat C."/>
            <person name="Riley R."/>
            <person name="Ohm R."/>
            <person name="Sun H."/>
            <person name="Tunlid A."/>
            <person name="Henrissat B."/>
            <person name="Grigoriev I.V."/>
            <person name="Hibbett D.S."/>
            <person name="Martin F."/>
        </authorList>
    </citation>
    <scope>NUCLEOTIDE SEQUENCE [LARGE SCALE GENOMIC DNA]</scope>
    <source>
        <strain evidence="9">MAFF 305830</strain>
    </source>
</reference>
<keyword evidence="3 7" id="KW-0813">Transport</keyword>
<dbReference type="HOGENOM" id="CLU_020370_5_0_1"/>
<reference evidence="8 9" key="1">
    <citation type="submission" date="2014-04" db="EMBL/GenBank/DDBJ databases">
        <authorList>
            <consortium name="DOE Joint Genome Institute"/>
            <person name="Kuo A."/>
            <person name="Zuccaro A."/>
            <person name="Kohler A."/>
            <person name="Nagy L.G."/>
            <person name="Floudas D."/>
            <person name="Copeland A."/>
            <person name="Barry K.W."/>
            <person name="Cichocki N."/>
            <person name="Veneault-Fourrey C."/>
            <person name="LaButti K."/>
            <person name="Lindquist E.A."/>
            <person name="Lipzen A."/>
            <person name="Lundell T."/>
            <person name="Morin E."/>
            <person name="Murat C."/>
            <person name="Sun H."/>
            <person name="Tunlid A."/>
            <person name="Henrissat B."/>
            <person name="Grigoriev I.V."/>
            <person name="Hibbett D.S."/>
            <person name="Martin F."/>
            <person name="Nordberg H.P."/>
            <person name="Cantor M.N."/>
            <person name="Hua S.X."/>
        </authorList>
    </citation>
    <scope>NUCLEOTIDE SEQUENCE [LARGE SCALE GENOMIC DNA]</scope>
    <source>
        <strain evidence="8 9">MAFF 305830</strain>
    </source>
</reference>
<keyword evidence="6 7" id="KW-0472">Membrane</keyword>
<dbReference type="InterPro" id="IPR009716">
    <property type="entry name" value="Ferroportin-1"/>
</dbReference>
<dbReference type="STRING" id="933852.A0A0C2XUM1"/>
<evidence type="ECO:0000256" key="5">
    <source>
        <dbReference type="ARBA" id="ARBA00022989"/>
    </source>
</evidence>
<evidence type="ECO:0000256" key="3">
    <source>
        <dbReference type="ARBA" id="ARBA00022448"/>
    </source>
</evidence>
<dbReference type="PANTHER" id="PTHR11660">
    <property type="entry name" value="SOLUTE CARRIER FAMILY 40 MEMBER"/>
    <property type="match status" value="1"/>
</dbReference>
<dbReference type="GO" id="GO:0005381">
    <property type="term" value="F:iron ion transmembrane transporter activity"/>
    <property type="evidence" value="ECO:0007669"/>
    <property type="project" value="UniProtKB-UniRule"/>
</dbReference>
<evidence type="ECO:0000256" key="7">
    <source>
        <dbReference type="RuleBase" id="RU365065"/>
    </source>
</evidence>
<comment type="function">
    <text evidence="7">May be involved in iron transport and iron homeostasis.</text>
</comment>
<dbReference type="Pfam" id="PF06963">
    <property type="entry name" value="FPN1"/>
    <property type="match status" value="1"/>
</dbReference>
<feature type="transmembrane region" description="Helical" evidence="7">
    <location>
        <begin position="374"/>
        <end position="398"/>
    </location>
</feature>
<keyword evidence="9" id="KW-1185">Reference proteome</keyword>
<organism evidence="8 9">
    <name type="scientific">Serendipita vermifera MAFF 305830</name>
    <dbReference type="NCBI Taxonomy" id="933852"/>
    <lineage>
        <taxon>Eukaryota</taxon>
        <taxon>Fungi</taxon>
        <taxon>Dikarya</taxon>
        <taxon>Basidiomycota</taxon>
        <taxon>Agaricomycotina</taxon>
        <taxon>Agaricomycetes</taxon>
        <taxon>Sebacinales</taxon>
        <taxon>Serendipitaceae</taxon>
        <taxon>Serendipita</taxon>
    </lineage>
</organism>
<dbReference type="EMBL" id="KN824279">
    <property type="protein sequence ID" value="KIM32567.1"/>
    <property type="molecule type" value="Genomic_DNA"/>
</dbReference>
<dbReference type="PANTHER" id="PTHR11660:SF57">
    <property type="entry name" value="SOLUTE CARRIER FAMILY 40 MEMBER"/>
    <property type="match status" value="1"/>
</dbReference>
<evidence type="ECO:0000256" key="2">
    <source>
        <dbReference type="ARBA" id="ARBA00006279"/>
    </source>
</evidence>
<dbReference type="SUPFAM" id="SSF103473">
    <property type="entry name" value="MFS general substrate transporter"/>
    <property type="match status" value="1"/>
</dbReference>
<evidence type="ECO:0000256" key="1">
    <source>
        <dbReference type="ARBA" id="ARBA00004141"/>
    </source>
</evidence>
<feature type="transmembrane region" description="Helical" evidence="7">
    <location>
        <begin position="63"/>
        <end position="83"/>
    </location>
</feature>
<evidence type="ECO:0000313" key="8">
    <source>
        <dbReference type="EMBL" id="KIM32567.1"/>
    </source>
</evidence>
<evidence type="ECO:0000256" key="6">
    <source>
        <dbReference type="ARBA" id="ARBA00023136"/>
    </source>
</evidence>
<dbReference type="InterPro" id="IPR036259">
    <property type="entry name" value="MFS_trans_sf"/>
</dbReference>
<keyword evidence="4 7" id="KW-0812">Transmembrane</keyword>
<feature type="transmembrane region" description="Helical" evidence="7">
    <location>
        <begin position="348"/>
        <end position="368"/>
    </location>
</feature>
<comment type="subcellular location">
    <subcellularLocation>
        <location evidence="1 7">Membrane</location>
        <topology evidence="1 7">Multi-pass membrane protein</topology>
    </subcellularLocation>
</comment>
<name>A0A0C2XUM1_SERVB</name>
<keyword evidence="7" id="KW-0406">Ion transport</keyword>
<accession>A0A0C2XUM1</accession>